<dbReference type="AlphaFoldDB" id="A0A0K0DB26"/>
<sequence length="69" mass="7656">MSAMKSESSKVMRRCLPPETLELISLRGIARAAGNRELRPELGKQCSQAIKQDLEERRAAVMLEAAEAE</sequence>
<proteinExistence type="predicted"/>
<accession>A0A0K0DB26</accession>
<protein>
    <submittedName>
        <fullName evidence="2">Uncharacterized protein</fullName>
    </submittedName>
</protein>
<evidence type="ECO:0000313" key="1">
    <source>
        <dbReference type="Proteomes" id="UP000035642"/>
    </source>
</evidence>
<evidence type="ECO:0000313" key="2">
    <source>
        <dbReference type="WBParaSite" id="ACAC_0000756901-mRNA-1"/>
    </source>
</evidence>
<name>A0A0K0DB26_ANGCA</name>
<keyword evidence="1" id="KW-1185">Reference proteome</keyword>
<dbReference type="Proteomes" id="UP000035642">
    <property type="component" value="Unassembled WGS sequence"/>
</dbReference>
<dbReference type="WBParaSite" id="ACAC_0000756901-mRNA-1">
    <property type="protein sequence ID" value="ACAC_0000756901-mRNA-1"/>
    <property type="gene ID" value="ACAC_0000756901"/>
</dbReference>
<reference evidence="2" key="2">
    <citation type="submission" date="2017-02" db="UniProtKB">
        <authorList>
            <consortium name="WormBaseParasite"/>
        </authorList>
    </citation>
    <scope>IDENTIFICATION</scope>
</reference>
<reference evidence="1" key="1">
    <citation type="submission" date="2012-09" db="EMBL/GenBank/DDBJ databases">
        <authorList>
            <person name="Martin A.A."/>
        </authorList>
    </citation>
    <scope>NUCLEOTIDE SEQUENCE</scope>
</reference>
<organism evidence="1 2">
    <name type="scientific">Angiostrongylus cantonensis</name>
    <name type="common">Rat lungworm</name>
    <dbReference type="NCBI Taxonomy" id="6313"/>
    <lineage>
        <taxon>Eukaryota</taxon>
        <taxon>Metazoa</taxon>
        <taxon>Ecdysozoa</taxon>
        <taxon>Nematoda</taxon>
        <taxon>Chromadorea</taxon>
        <taxon>Rhabditida</taxon>
        <taxon>Rhabditina</taxon>
        <taxon>Rhabditomorpha</taxon>
        <taxon>Strongyloidea</taxon>
        <taxon>Metastrongylidae</taxon>
        <taxon>Angiostrongylus</taxon>
    </lineage>
</organism>